<feature type="transmembrane region" description="Helical" evidence="3">
    <location>
        <begin position="266"/>
        <end position="288"/>
    </location>
</feature>
<dbReference type="RefSeq" id="WP_139449197.1">
    <property type="nucleotide sequence ID" value="NZ_SMDR01000003.1"/>
</dbReference>
<dbReference type="SMART" id="SM00052">
    <property type="entry name" value="EAL"/>
    <property type="match status" value="1"/>
</dbReference>
<keyword evidence="9" id="KW-1185">Reference proteome</keyword>
<name>A0A5C4RQK3_9GAMM</name>
<evidence type="ECO:0000259" key="6">
    <source>
        <dbReference type="PROSITE" id="PS50883"/>
    </source>
</evidence>
<evidence type="ECO:0000256" key="1">
    <source>
        <dbReference type="ARBA" id="ARBA00012282"/>
    </source>
</evidence>
<dbReference type="PANTHER" id="PTHR44757">
    <property type="entry name" value="DIGUANYLATE CYCLASE DGCP"/>
    <property type="match status" value="1"/>
</dbReference>
<dbReference type="EC" id="3.1.4.52" evidence="1"/>
<dbReference type="CDD" id="cd00130">
    <property type="entry name" value="PAS"/>
    <property type="match status" value="2"/>
</dbReference>
<proteinExistence type="predicted"/>
<reference evidence="8 9" key="1">
    <citation type="submission" date="2019-03" db="EMBL/GenBank/DDBJ databases">
        <title>Arenimonas daejeonensis sp. nov., isolated from compost.</title>
        <authorList>
            <person name="Jeon C.O."/>
        </authorList>
    </citation>
    <scope>NUCLEOTIDE SEQUENCE [LARGE SCALE GENOMIC DNA]</scope>
    <source>
        <strain evidence="8 9">R29</strain>
    </source>
</reference>
<dbReference type="CDD" id="cd18773">
    <property type="entry name" value="PDC1_HK_sensor"/>
    <property type="match status" value="1"/>
</dbReference>
<evidence type="ECO:0000259" key="7">
    <source>
        <dbReference type="PROSITE" id="PS50887"/>
    </source>
</evidence>
<dbReference type="Pfam" id="PF13426">
    <property type="entry name" value="PAS_9"/>
    <property type="match status" value="1"/>
</dbReference>
<dbReference type="InterPro" id="IPR054327">
    <property type="entry name" value="His-kinase-like_sensor"/>
</dbReference>
<dbReference type="InterPro" id="IPR001610">
    <property type="entry name" value="PAC"/>
</dbReference>
<dbReference type="OrthoDB" id="9804951at2"/>
<dbReference type="Pfam" id="PF00990">
    <property type="entry name" value="GGDEF"/>
    <property type="match status" value="1"/>
</dbReference>
<comment type="caution">
    <text evidence="8">The sequence shown here is derived from an EMBL/GenBank/DDBJ whole genome shotgun (WGS) entry which is preliminary data.</text>
</comment>
<dbReference type="Proteomes" id="UP000305760">
    <property type="component" value="Unassembled WGS sequence"/>
</dbReference>
<dbReference type="EMBL" id="SMDR01000003">
    <property type="protein sequence ID" value="TNJ33071.1"/>
    <property type="molecule type" value="Genomic_DNA"/>
</dbReference>
<keyword evidence="3" id="KW-1133">Transmembrane helix</keyword>
<dbReference type="Gene3D" id="3.30.450.20">
    <property type="entry name" value="PAS domain"/>
    <property type="match status" value="4"/>
</dbReference>
<evidence type="ECO:0000313" key="9">
    <source>
        <dbReference type="Proteomes" id="UP000305760"/>
    </source>
</evidence>
<evidence type="ECO:0000259" key="5">
    <source>
        <dbReference type="PROSITE" id="PS50113"/>
    </source>
</evidence>
<dbReference type="InterPro" id="IPR029787">
    <property type="entry name" value="Nucleotide_cyclase"/>
</dbReference>
<dbReference type="SUPFAM" id="SSF141868">
    <property type="entry name" value="EAL domain-like"/>
    <property type="match status" value="1"/>
</dbReference>
<dbReference type="NCBIfam" id="TIGR00229">
    <property type="entry name" value="sensory_box"/>
    <property type="match status" value="2"/>
</dbReference>
<feature type="domain" description="GGDEF" evidence="7">
    <location>
        <begin position="588"/>
        <end position="722"/>
    </location>
</feature>
<dbReference type="InterPro" id="IPR052155">
    <property type="entry name" value="Biofilm_reg_signaling"/>
</dbReference>
<dbReference type="InterPro" id="IPR043128">
    <property type="entry name" value="Rev_trsase/Diguanyl_cyclase"/>
</dbReference>
<evidence type="ECO:0000259" key="4">
    <source>
        <dbReference type="PROSITE" id="PS50112"/>
    </source>
</evidence>
<dbReference type="InterPro" id="IPR001633">
    <property type="entry name" value="EAL_dom"/>
</dbReference>
<dbReference type="SMART" id="SM00267">
    <property type="entry name" value="GGDEF"/>
    <property type="match status" value="1"/>
</dbReference>
<dbReference type="CDD" id="cd01949">
    <property type="entry name" value="GGDEF"/>
    <property type="match status" value="1"/>
</dbReference>
<dbReference type="SUPFAM" id="SSF55785">
    <property type="entry name" value="PYP-like sensor domain (PAS domain)"/>
    <property type="match status" value="2"/>
</dbReference>
<dbReference type="CDD" id="cd01948">
    <property type="entry name" value="EAL"/>
    <property type="match status" value="1"/>
</dbReference>
<dbReference type="InterPro" id="IPR013655">
    <property type="entry name" value="PAS_fold_3"/>
</dbReference>
<dbReference type="GO" id="GO:0071111">
    <property type="term" value="F:cyclic-guanylate-specific phosphodiesterase activity"/>
    <property type="evidence" value="ECO:0007669"/>
    <property type="project" value="UniProtKB-EC"/>
</dbReference>
<dbReference type="InterPro" id="IPR035965">
    <property type="entry name" value="PAS-like_dom_sf"/>
</dbReference>
<accession>A0A5C4RQK3</accession>
<dbReference type="PANTHER" id="PTHR44757:SF2">
    <property type="entry name" value="BIOFILM ARCHITECTURE MAINTENANCE PROTEIN MBAA"/>
    <property type="match status" value="1"/>
</dbReference>
<dbReference type="NCBIfam" id="TIGR00254">
    <property type="entry name" value="GGDEF"/>
    <property type="match status" value="1"/>
</dbReference>
<feature type="domain" description="EAL" evidence="6">
    <location>
        <begin position="731"/>
        <end position="985"/>
    </location>
</feature>
<dbReference type="Gene3D" id="3.20.20.450">
    <property type="entry name" value="EAL domain"/>
    <property type="match status" value="1"/>
</dbReference>
<evidence type="ECO:0000313" key="8">
    <source>
        <dbReference type="EMBL" id="TNJ33071.1"/>
    </source>
</evidence>
<dbReference type="InterPro" id="IPR000160">
    <property type="entry name" value="GGDEF_dom"/>
</dbReference>
<evidence type="ECO:0000256" key="3">
    <source>
        <dbReference type="SAM" id="Phobius"/>
    </source>
</evidence>
<keyword evidence="2" id="KW-0973">c-di-GMP</keyword>
<dbReference type="PROSITE" id="PS50883">
    <property type="entry name" value="EAL"/>
    <property type="match status" value="1"/>
</dbReference>
<dbReference type="Pfam" id="PF08447">
    <property type="entry name" value="PAS_3"/>
    <property type="match status" value="1"/>
</dbReference>
<dbReference type="InterPro" id="IPR000014">
    <property type="entry name" value="PAS"/>
</dbReference>
<feature type="domain" description="PAS" evidence="4">
    <location>
        <begin position="434"/>
        <end position="505"/>
    </location>
</feature>
<dbReference type="SUPFAM" id="SSF55073">
    <property type="entry name" value="Nucleotide cyclase"/>
    <property type="match status" value="1"/>
</dbReference>
<dbReference type="PROSITE" id="PS50113">
    <property type="entry name" value="PAC"/>
    <property type="match status" value="1"/>
</dbReference>
<dbReference type="Gene3D" id="2.10.70.100">
    <property type="match status" value="1"/>
</dbReference>
<dbReference type="InterPro" id="IPR000700">
    <property type="entry name" value="PAS-assoc_C"/>
</dbReference>
<dbReference type="Pfam" id="PF22588">
    <property type="entry name" value="dCache_1_like"/>
    <property type="match status" value="1"/>
</dbReference>
<dbReference type="InterPro" id="IPR035919">
    <property type="entry name" value="EAL_sf"/>
</dbReference>
<dbReference type="SMART" id="SM00091">
    <property type="entry name" value="PAS"/>
    <property type="match status" value="2"/>
</dbReference>
<dbReference type="FunFam" id="3.20.20.450:FF:000001">
    <property type="entry name" value="Cyclic di-GMP phosphodiesterase yahA"/>
    <property type="match status" value="1"/>
</dbReference>
<evidence type="ECO:0000256" key="2">
    <source>
        <dbReference type="ARBA" id="ARBA00022636"/>
    </source>
</evidence>
<gene>
    <name evidence="8" type="ORF">E1B00_12235</name>
</gene>
<dbReference type="SMART" id="SM00086">
    <property type="entry name" value="PAC"/>
    <property type="match status" value="2"/>
</dbReference>
<dbReference type="CDD" id="cd12915">
    <property type="entry name" value="PDC2_DGC_like"/>
    <property type="match status" value="1"/>
</dbReference>
<feature type="domain" description="PAC" evidence="5">
    <location>
        <begin position="382"/>
        <end position="433"/>
    </location>
</feature>
<dbReference type="PROSITE" id="PS50112">
    <property type="entry name" value="PAS"/>
    <property type="match status" value="1"/>
</dbReference>
<keyword evidence="3" id="KW-0812">Transmembrane</keyword>
<dbReference type="Gene3D" id="3.30.70.270">
    <property type="match status" value="1"/>
</dbReference>
<organism evidence="8 9">
    <name type="scientific">Arenimonas terrae</name>
    <dbReference type="NCBI Taxonomy" id="2546226"/>
    <lineage>
        <taxon>Bacteria</taxon>
        <taxon>Pseudomonadati</taxon>
        <taxon>Pseudomonadota</taxon>
        <taxon>Gammaproteobacteria</taxon>
        <taxon>Lysobacterales</taxon>
        <taxon>Lysobacteraceae</taxon>
        <taxon>Arenimonas</taxon>
    </lineage>
</organism>
<dbReference type="AlphaFoldDB" id="A0A5C4RQK3"/>
<keyword evidence="3" id="KW-0472">Membrane</keyword>
<sequence>MLGYGLLLTLLLASALGFVLWRDYQGKLESAARQSEALAQGSARLIAFQLRNLDRAMRGIVADVETLAQAAPDRVIGLEPAFIRGVVERHAELESIVLVDAAGRALTPGGDEPRLAAWAGIARRQIGASGLSLGPPRREADGGEWLLPMARPLPAAVGGGWVVARLRVSALQDVVEGMALGPHGVAALVARDGTVLARSRDAERQVGQRYPELPVLRGDPPPGSHGVVEERSGIDGVTRIRAYRALDDYPLLLSVGLARQDVLASWWPFVGVALLAGLLYVLGWLYLVRSLLRGNAQQRILLDEVGRSEGLLHEAQRIAGLGSWTVVRNRNCVEYSPEAKRIHGLPDDGEPVDLATALSLVHPDDLPLVQAWRARFTDTEPVECEFRLVRPDGTQRVVRCRGRTVHDEDGGVREAGTVLDVSERARAHEARNAAERQYRFMFDRNPLPFWVYRRDTLQFMAVNDAAVASYGYSRGEFLGMTLFDIRPAEDAEDLKRAVRRREEGGRGQLWRHRRKDGSLIDVRIYAADMEFEGHSCRLVLAEDVTERLRVQRDLAHRASHDELTGLGNRVAVLEQLAGLIARAREQRSRVLVLHLDLRQFKLVNDSLGHEVGDEVLKVVAGRLSQLDPDLVVGRLGGDEFALLAPSTAADGVAAAEVLAARVHMLLSEPVEVMETLHYLHPDIGYALHPDDGEDPDRLLHKAGVANHEAKRRDRPQTVRYQAELDRRVQGRLQMVARLHEAIEREEFELHFQPQYFASGREPVGLEALVRWRHPERGLVPPGEFIPVCEDSGLIVPLGRWVLREAARHHRLLVEAGWQGLTIAVNVSAIQFRSGELEADVGALVQEFSLPPGVLELELTESIVMDDPEAAIAVLERLRQFGVMLSIDDFGTGYSSMAYLHRLPVDKLKIDRSFIADVEEDSHNAAICESVLSLARSFGLKVIAEGVETRAQMDWLRQRGCDEVQGFLLARPMPFADVLRHLGHPPR</sequence>
<protein>
    <recommendedName>
        <fullName evidence="1">cyclic-guanylate-specific phosphodiesterase</fullName>
        <ecNumber evidence="1">3.1.4.52</ecNumber>
    </recommendedName>
</protein>
<dbReference type="PROSITE" id="PS50887">
    <property type="entry name" value="GGDEF"/>
    <property type="match status" value="1"/>
</dbReference>
<dbReference type="Pfam" id="PF00563">
    <property type="entry name" value="EAL"/>
    <property type="match status" value="1"/>
</dbReference>